<reference evidence="8 9" key="1">
    <citation type="journal article" date="2019" name="Front. Microbiol.">
        <title>Thermoanaerosceptrum fracticalcis gen. nov. sp. nov., a Novel Fumarate-Fermenting Microorganism From a Deep Fractured Carbonate Aquifer of the US Great Basin.</title>
        <authorList>
            <person name="Hamilton-Brehm S.D."/>
            <person name="Stewart L.E."/>
            <person name="Zavarin M."/>
            <person name="Caldwell M."/>
            <person name="Lawson P.A."/>
            <person name="Onstott T.C."/>
            <person name="Grzymski J."/>
            <person name="Neveux I."/>
            <person name="Lollar B.S."/>
            <person name="Russell C.E."/>
            <person name="Moser D.P."/>
        </authorList>
    </citation>
    <scope>NUCLEOTIDE SEQUENCE [LARGE SCALE GENOMIC DNA]</scope>
    <source>
        <strain evidence="8 9">DRI-13</strain>
    </source>
</reference>
<keyword evidence="5" id="KW-0012">Acyltransferase</keyword>
<dbReference type="GO" id="GO:0009252">
    <property type="term" value="P:peptidoglycan biosynthetic process"/>
    <property type="evidence" value="ECO:0007669"/>
    <property type="project" value="UniProtKB-KW"/>
</dbReference>
<accession>A0A7G6E4S5</accession>
<evidence type="ECO:0000313" key="9">
    <source>
        <dbReference type="Proteomes" id="UP000515847"/>
    </source>
</evidence>
<dbReference type="EMBL" id="CP045798">
    <property type="protein sequence ID" value="QNB47079.1"/>
    <property type="molecule type" value="Genomic_DNA"/>
</dbReference>
<evidence type="ECO:0000313" key="8">
    <source>
        <dbReference type="EMBL" id="QNB47079.1"/>
    </source>
</evidence>
<dbReference type="AlphaFoldDB" id="A0A7G6E4S5"/>
<keyword evidence="2 8" id="KW-0808">Transferase</keyword>
<keyword evidence="6" id="KW-0961">Cell wall biogenesis/degradation</keyword>
<dbReference type="PANTHER" id="PTHR36174:SF1">
    <property type="entry name" value="LIPID II:GLYCINE GLYCYLTRANSFERASE"/>
    <property type="match status" value="1"/>
</dbReference>
<keyword evidence="9" id="KW-1185">Reference proteome</keyword>
<dbReference type="PROSITE" id="PS51186">
    <property type="entry name" value="GNAT"/>
    <property type="match status" value="1"/>
</dbReference>
<dbReference type="InterPro" id="IPR050644">
    <property type="entry name" value="PG_Glycine_Bridge_Synth"/>
</dbReference>
<organism evidence="8 9">
    <name type="scientific">Thermanaerosceptrum fracticalcis</name>
    <dbReference type="NCBI Taxonomy" id="1712410"/>
    <lineage>
        <taxon>Bacteria</taxon>
        <taxon>Bacillati</taxon>
        <taxon>Bacillota</taxon>
        <taxon>Clostridia</taxon>
        <taxon>Eubacteriales</taxon>
        <taxon>Peptococcaceae</taxon>
        <taxon>Thermanaerosceptrum</taxon>
    </lineage>
</organism>
<dbReference type="Gene3D" id="3.40.630.30">
    <property type="match status" value="2"/>
</dbReference>
<dbReference type="OrthoDB" id="9785911at2"/>
<dbReference type="Pfam" id="PF02388">
    <property type="entry name" value="FemAB"/>
    <property type="match status" value="2"/>
</dbReference>
<dbReference type="GO" id="GO:0071555">
    <property type="term" value="P:cell wall organization"/>
    <property type="evidence" value="ECO:0007669"/>
    <property type="project" value="UniProtKB-KW"/>
</dbReference>
<evidence type="ECO:0000256" key="1">
    <source>
        <dbReference type="ARBA" id="ARBA00009943"/>
    </source>
</evidence>
<dbReference type="GO" id="GO:0008360">
    <property type="term" value="P:regulation of cell shape"/>
    <property type="evidence" value="ECO:0007669"/>
    <property type="project" value="UniProtKB-KW"/>
</dbReference>
<keyword evidence="4" id="KW-0573">Peptidoglycan synthesis</keyword>
<dbReference type="GO" id="GO:0016755">
    <property type="term" value="F:aminoacyltransferase activity"/>
    <property type="evidence" value="ECO:0007669"/>
    <property type="project" value="InterPro"/>
</dbReference>
<name>A0A7G6E4S5_THEFR</name>
<evidence type="ECO:0000259" key="7">
    <source>
        <dbReference type="PROSITE" id="PS51186"/>
    </source>
</evidence>
<comment type="similarity">
    <text evidence="1">Belongs to the FemABX family.</text>
</comment>
<proteinExistence type="inferred from homology"/>
<dbReference type="KEGG" id="tfr:BR63_12640"/>
<keyword evidence="3" id="KW-0133">Cell shape</keyword>
<dbReference type="InterPro" id="IPR003447">
    <property type="entry name" value="FEMABX"/>
</dbReference>
<evidence type="ECO:0000256" key="4">
    <source>
        <dbReference type="ARBA" id="ARBA00022984"/>
    </source>
</evidence>
<evidence type="ECO:0000256" key="2">
    <source>
        <dbReference type="ARBA" id="ARBA00022679"/>
    </source>
</evidence>
<dbReference type="SUPFAM" id="SSF55729">
    <property type="entry name" value="Acyl-CoA N-acyltransferases (Nat)"/>
    <property type="match status" value="2"/>
</dbReference>
<gene>
    <name evidence="8" type="ORF">BR63_12640</name>
</gene>
<feature type="domain" description="N-acetyltransferase" evidence="7">
    <location>
        <begin position="182"/>
        <end position="339"/>
    </location>
</feature>
<protein>
    <submittedName>
        <fullName evidence="8">Peptidoglycan bridge formation glycyltransferase FemA/FemB family protein</fullName>
    </submittedName>
</protein>
<dbReference type="PROSITE" id="PS51191">
    <property type="entry name" value="FEMABX"/>
    <property type="match status" value="1"/>
</dbReference>
<dbReference type="InterPro" id="IPR000182">
    <property type="entry name" value="GNAT_dom"/>
</dbReference>
<evidence type="ECO:0000256" key="3">
    <source>
        <dbReference type="ARBA" id="ARBA00022960"/>
    </source>
</evidence>
<dbReference type="PANTHER" id="PTHR36174">
    <property type="entry name" value="LIPID II:GLYCINE GLYCYLTRANSFERASE"/>
    <property type="match status" value="1"/>
</dbReference>
<dbReference type="InterPro" id="IPR016181">
    <property type="entry name" value="Acyl_CoA_acyltransferase"/>
</dbReference>
<evidence type="ECO:0000256" key="6">
    <source>
        <dbReference type="ARBA" id="ARBA00023316"/>
    </source>
</evidence>
<sequence>MLQARLIEPEEKRYFNDFVSRAPKGHILQSYEWGEIKGRGEWQPLRLIVEDENGEPRAAVSLLKRVIPGLNKAFFYAPRGPVGDVHNHGLMDFLFAEVGKLAKAHGAIFLKIDPDIPKEDADFEKYLNSRGFKNSEKGQGFEGVQPKFVFRLDITPDEETLFNNFHQKTRYNIRLAQKKGVEIKEDCTKEDLPVFYEILKETTERDKFLVRSYSYFEDLWDYLVPSGYLKLFMAYYEGKPIAGTLAFLFGDKAWYIYGASSNSHRNVMPNYLLQWTMIKWAKANNCTLYDFRGVPGHLSEDNPLYGLYRFKKGFNGVYTEFVGEYDLVYSPFYYWLWTTLEPIYQKNIRRLINLKKKLRGKR</sequence>
<dbReference type="GO" id="GO:0016747">
    <property type="term" value="F:acyltransferase activity, transferring groups other than amino-acyl groups"/>
    <property type="evidence" value="ECO:0007669"/>
    <property type="project" value="InterPro"/>
</dbReference>
<dbReference type="RefSeq" id="WP_034425211.1">
    <property type="nucleotide sequence ID" value="NZ_CP045798.1"/>
</dbReference>
<dbReference type="Proteomes" id="UP000515847">
    <property type="component" value="Chromosome"/>
</dbReference>
<evidence type="ECO:0000256" key="5">
    <source>
        <dbReference type="ARBA" id="ARBA00023315"/>
    </source>
</evidence>